<dbReference type="AlphaFoldDB" id="A0A812KDZ3"/>
<comment type="caution">
    <text evidence="1">The sequence shown here is derived from an EMBL/GenBank/DDBJ whole genome shotgun (WGS) entry which is preliminary data.</text>
</comment>
<proteinExistence type="predicted"/>
<reference evidence="1" key="1">
    <citation type="submission" date="2021-02" db="EMBL/GenBank/DDBJ databases">
        <authorList>
            <person name="Dougan E. K."/>
            <person name="Rhodes N."/>
            <person name="Thang M."/>
            <person name="Chan C."/>
        </authorList>
    </citation>
    <scope>NUCLEOTIDE SEQUENCE</scope>
</reference>
<name>A0A812KDZ3_9DINO</name>
<dbReference type="Proteomes" id="UP000604046">
    <property type="component" value="Unassembled WGS sequence"/>
</dbReference>
<keyword evidence="2" id="KW-1185">Reference proteome</keyword>
<evidence type="ECO:0000313" key="1">
    <source>
        <dbReference type="EMBL" id="CAE7222263.1"/>
    </source>
</evidence>
<feature type="non-terminal residue" evidence="1">
    <location>
        <position position="1"/>
    </location>
</feature>
<dbReference type="OrthoDB" id="427838at2759"/>
<organism evidence="1 2">
    <name type="scientific">Symbiodinium natans</name>
    <dbReference type="NCBI Taxonomy" id="878477"/>
    <lineage>
        <taxon>Eukaryota</taxon>
        <taxon>Sar</taxon>
        <taxon>Alveolata</taxon>
        <taxon>Dinophyceae</taxon>
        <taxon>Suessiales</taxon>
        <taxon>Symbiodiniaceae</taxon>
        <taxon>Symbiodinium</taxon>
    </lineage>
</organism>
<feature type="non-terminal residue" evidence="1">
    <location>
        <position position="96"/>
    </location>
</feature>
<evidence type="ECO:0000313" key="2">
    <source>
        <dbReference type="Proteomes" id="UP000604046"/>
    </source>
</evidence>
<sequence>ISKPKIEGPGAPDYDIVMKDYEFSHGVNLGKSLLVHSMILNLSMRFKQFKEKVPLMGPPTVKEMFGTEGIIRKLQRLLVKGAMAYGAYKATGFVAE</sequence>
<protein>
    <submittedName>
        <fullName evidence="1">Uncharacterized protein</fullName>
    </submittedName>
</protein>
<gene>
    <name evidence="1" type="ORF">SNAT2548_LOCUS8265</name>
</gene>
<dbReference type="EMBL" id="CAJNDS010000606">
    <property type="protein sequence ID" value="CAE7222263.1"/>
    <property type="molecule type" value="Genomic_DNA"/>
</dbReference>
<accession>A0A812KDZ3</accession>